<accession>A0ABV8YXT0</accession>
<reference evidence="2" key="1">
    <citation type="journal article" date="2019" name="Int. J. Syst. Evol. Microbiol.">
        <title>The Global Catalogue of Microorganisms (GCM) 10K type strain sequencing project: providing services to taxonomists for standard genome sequencing and annotation.</title>
        <authorList>
            <consortium name="The Broad Institute Genomics Platform"/>
            <consortium name="The Broad Institute Genome Sequencing Center for Infectious Disease"/>
            <person name="Wu L."/>
            <person name="Ma J."/>
        </authorList>
    </citation>
    <scope>NUCLEOTIDE SEQUENCE [LARGE SCALE GENOMIC DNA]</scope>
    <source>
        <strain evidence="2">DT43</strain>
    </source>
</reference>
<sequence>MSLYAASRLPPLSKQTYGQGQAAAAVEVPTAAVMLYAPFVAAVPGRRDPAECRAREGQCGDAGAETSGPGS</sequence>
<comment type="caution">
    <text evidence="1">The sequence shown here is derived from an EMBL/GenBank/DDBJ whole genome shotgun (WGS) entry which is preliminary data.</text>
</comment>
<dbReference type="EMBL" id="JBHSFG010000052">
    <property type="protein sequence ID" value="MFC4468693.1"/>
    <property type="molecule type" value="Genomic_DNA"/>
</dbReference>
<organism evidence="1 2">
    <name type="scientific">Streptomyces xiangluensis</name>
    <dbReference type="NCBI Taxonomy" id="2665720"/>
    <lineage>
        <taxon>Bacteria</taxon>
        <taxon>Bacillati</taxon>
        <taxon>Actinomycetota</taxon>
        <taxon>Actinomycetes</taxon>
        <taxon>Kitasatosporales</taxon>
        <taxon>Streptomycetaceae</taxon>
        <taxon>Streptomyces</taxon>
    </lineage>
</organism>
<dbReference type="RefSeq" id="WP_386346688.1">
    <property type="nucleotide sequence ID" value="NZ_JBHSFG010000052.1"/>
</dbReference>
<evidence type="ECO:0000313" key="1">
    <source>
        <dbReference type="EMBL" id="MFC4468693.1"/>
    </source>
</evidence>
<name>A0ABV8YXT0_9ACTN</name>
<gene>
    <name evidence="1" type="ORF">ACFPH6_29880</name>
</gene>
<proteinExistence type="predicted"/>
<dbReference type="Proteomes" id="UP001596012">
    <property type="component" value="Unassembled WGS sequence"/>
</dbReference>
<protein>
    <submittedName>
        <fullName evidence="1">Uncharacterized protein</fullName>
    </submittedName>
</protein>
<keyword evidence="2" id="KW-1185">Reference proteome</keyword>
<evidence type="ECO:0000313" key="2">
    <source>
        <dbReference type="Proteomes" id="UP001596012"/>
    </source>
</evidence>